<dbReference type="Gene3D" id="2.40.40.50">
    <property type="entry name" value="Ubiquitin fusion degradation protein UFD1, N-terminal domain"/>
    <property type="match status" value="1"/>
</dbReference>
<dbReference type="Pfam" id="PF03152">
    <property type="entry name" value="UFD1_N1"/>
    <property type="match status" value="1"/>
</dbReference>
<evidence type="ECO:0000256" key="1">
    <source>
        <dbReference type="ARBA" id="ARBA00006043"/>
    </source>
</evidence>
<evidence type="ECO:0000259" key="4">
    <source>
        <dbReference type="Pfam" id="PF03152"/>
    </source>
</evidence>
<dbReference type="Proteomes" id="UP001485043">
    <property type="component" value="Unassembled WGS sequence"/>
</dbReference>
<evidence type="ECO:0000259" key="5">
    <source>
        <dbReference type="Pfam" id="PF24842"/>
    </source>
</evidence>
<dbReference type="GO" id="GO:0034098">
    <property type="term" value="C:VCP-NPL4-UFD1 AAA ATPase complex"/>
    <property type="evidence" value="ECO:0007669"/>
    <property type="project" value="TreeGrafter"/>
</dbReference>
<name>A0AAW1SRV5_9CHLO</name>
<keyword evidence="2" id="KW-0833">Ubl conjugation pathway</keyword>
<dbReference type="InterPro" id="IPR042299">
    <property type="entry name" value="Ufd1-like_Nn"/>
</dbReference>
<evidence type="ECO:0000313" key="6">
    <source>
        <dbReference type="EMBL" id="KAK9852343.1"/>
    </source>
</evidence>
<protein>
    <recommendedName>
        <fullName evidence="8">Ubiquitin fusion degradaton protein</fullName>
    </recommendedName>
</protein>
<dbReference type="Gene3D" id="3.10.330.10">
    <property type="match status" value="1"/>
</dbReference>
<feature type="domain" description="Ubiquitin fusion degradation protein UFD1 N-terminal subdomain 2" evidence="5">
    <location>
        <begin position="112"/>
        <end position="186"/>
    </location>
</feature>
<feature type="domain" description="Ubiquitin fusion degradation protein UFD1 N-terminal subdomain 1" evidence="4">
    <location>
        <begin position="15"/>
        <end position="110"/>
    </location>
</feature>
<gene>
    <name evidence="6" type="ORF">WJX84_002957</name>
</gene>
<evidence type="ECO:0000256" key="2">
    <source>
        <dbReference type="ARBA" id="ARBA00022786"/>
    </source>
</evidence>
<dbReference type="PANTHER" id="PTHR12555:SF13">
    <property type="entry name" value="UBIQUITIN RECOGNITION FACTOR IN ER-ASSOCIATED DEGRADATION PROTEIN 1"/>
    <property type="match status" value="1"/>
</dbReference>
<sequence length="344" mass="37062">MFGLFGGHQPFGGTFAAAYRCYPVSFIDKLDAEKGDKIFLPPSALDRLASLQIEYPMMFKLENRRGDRKTHCGVLEFIADEGLVYMPYWMMQNLLLEEGDLIHIASARLPTGQLIKLQPHTQDFLDISNPKAVLETTLRSYSCLTVGDCIALHYNGRRYYIDVIEAKPAEAISVIETDCEVDFAPPLDYVEPNRVETPSAESQSVPAANGSAEDAGQNEAEATEAEEPKFTPFVGSARRLDGRAVASPAGPSGSQPSSSSQPSGPAAAAAARAQQKGARPSSSNGNGPRRPAGKVVFPGGNRLLAKQAAEKPDGQAVPKPPEPKEEPQESKFQAFSGKPRTLKG</sequence>
<proteinExistence type="inferred from homology"/>
<dbReference type="InterPro" id="IPR055418">
    <property type="entry name" value="UFD1_N2"/>
</dbReference>
<dbReference type="Pfam" id="PF24842">
    <property type="entry name" value="UFD1_N2"/>
    <property type="match status" value="1"/>
</dbReference>
<dbReference type="PANTHER" id="PTHR12555">
    <property type="entry name" value="UBIQUITIN FUSION DEGRADATON PROTEIN 1"/>
    <property type="match status" value="1"/>
</dbReference>
<comment type="caution">
    <text evidence="6">The sequence shown here is derived from an EMBL/GenBank/DDBJ whole genome shotgun (WGS) entry which is preliminary data.</text>
</comment>
<evidence type="ECO:0008006" key="8">
    <source>
        <dbReference type="Google" id="ProtNLM"/>
    </source>
</evidence>
<reference evidence="6 7" key="1">
    <citation type="journal article" date="2024" name="Nat. Commun.">
        <title>Phylogenomics reveals the evolutionary origins of lichenization in chlorophyte algae.</title>
        <authorList>
            <person name="Puginier C."/>
            <person name="Libourel C."/>
            <person name="Otte J."/>
            <person name="Skaloud P."/>
            <person name="Haon M."/>
            <person name="Grisel S."/>
            <person name="Petersen M."/>
            <person name="Berrin J.G."/>
            <person name="Delaux P.M."/>
            <person name="Dal Grande F."/>
            <person name="Keller J."/>
        </authorList>
    </citation>
    <scope>NUCLEOTIDE SEQUENCE [LARGE SCALE GENOMIC DNA]</scope>
    <source>
        <strain evidence="6 7">SAG 2523</strain>
    </source>
</reference>
<dbReference type="GO" id="GO:0031593">
    <property type="term" value="F:polyubiquitin modification-dependent protein binding"/>
    <property type="evidence" value="ECO:0007669"/>
    <property type="project" value="TreeGrafter"/>
</dbReference>
<dbReference type="InterPro" id="IPR055417">
    <property type="entry name" value="UFD1_N1"/>
</dbReference>
<feature type="compositionally biased region" description="Low complexity" evidence="3">
    <location>
        <begin position="243"/>
        <end position="280"/>
    </location>
</feature>
<dbReference type="InterPro" id="IPR004854">
    <property type="entry name" value="Ufd1-like"/>
</dbReference>
<accession>A0AAW1SRV5</accession>
<feature type="region of interest" description="Disordered" evidence="3">
    <location>
        <begin position="190"/>
        <end position="344"/>
    </location>
</feature>
<evidence type="ECO:0000256" key="3">
    <source>
        <dbReference type="SAM" id="MobiDB-lite"/>
    </source>
</evidence>
<dbReference type="GO" id="GO:0036503">
    <property type="term" value="P:ERAD pathway"/>
    <property type="evidence" value="ECO:0007669"/>
    <property type="project" value="TreeGrafter"/>
</dbReference>
<dbReference type="FunFam" id="2.40.40.50:FF:000001">
    <property type="entry name" value="Ubiquitin fusion degradation protein 1 homolog"/>
    <property type="match status" value="1"/>
</dbReference>
<organism evidence="6 7">
    <name type="scientific">Apatococcus fuscideae</name>
    <dbReference type="NCBI Taxonomy" id="2026836"/>
    <lineage>
        <taxon>Eukaryota</taxon>
        <taxon>Viridiplantae</taxon>
        <taxon>Chlorophyta</taxon>
        <taxon>core chlorophytes</taxon>
        <taxon>Trebouxiophyceae</taxon>
        <taxon>Chlorellales</taxon>
        <taxon>Chlorellaceae</taxon>
        <taxon>Apatococcus</taxon>
    </lineage>
</organism>
<dbReference type="GO" id="GO:0006511">
    <property type="term" value="P:ubiquitin-dependent protein catabolic process"/>
    <property type="evidence" value="ECO:0007669"/>
    <property type="project" value="InterPro"/>
</dbReference>
<comment type="similarity">
    <text evidence="1">Belongs to the UFD1 family.</text>
</comment>
<evidence type="ECO:0000313" key="7">
    <source>
        <dbReference type="Proteomes" id="UP001485043"/>
    </source>
</evidence>
<dbReference type="EMBL" id="JALJOV010001195">
    <property type="protein sequence ID" value="KAK9852343.1"/>
    <property type="molecule type" value="Genomic_DNA"/>
</dbReference>
<dbReference type="AlphaFoldDB" id="A0AAW1SRV5"/>
<keyword evidence="7" id="KW-1185">Reference proteome</keyword>